<reference evidence="6 7" key="1">
    <citation type="submission" date="2017-06" db="EMBL/GenBank/DDBJ databases">
        <title>Aedes aegypti genome working group (AGWG) sequencing and assembly.</title>
        <authorList>
            <consortium name="Aedes aegypti Genome Working Group (AGWG)"/>
            <person name="Matthews B.J."/>
        </authorList>
    </citation>
    <scope>NUCLEOTIDE SEQUENCE [LARGE SCALE GENOMIC DNA]</scope>
    <source>
        <strain evidence="6 7">LVP_AGWG</strain>
    </source>
</reference>
<dbReference type="SUPFAM" id="SSF50494">
    <property type="entry name" value="Trypsin-like serine proteases"/>
    <property type="match status" value="1"/>
</dbReference>
<protein>
    <submittedName>
        <fullName evidence="6">Uncharacterized protein</fullName>
    </submittedName>
</protein>
<dbReference type="PANTHER" id="PTHR24276:SF98">
    <property type="entry name" value="FI18310P1-RELATED"/>
    <property type="match status" value="1"/>
</dbReference>
<evidence type="ECO:0000256" key="2">
    <source>
        <dbReference type="ARBA" id="ARBA00022801"/>
    </source>
</evidence>
<reference evidence="6" key="2">
    <citation type="submission" date="2020-05" db="UniProtKB">
        <authorList>
            <consortium name="EnsemblMetazoa"/>
        </authorList>
    </citation>
    <scope>IDENTIFICATION</scope>
    <source>
        <strain evidence="6">LVP_AGWG</strain>
    </source>
</reference>
<dbReference type="FunCoup" id="A0A1S4FIK3">
    <property type="interactions" value="2"/>
</dbReference>
<evidence type="ECO:0000256" key="1">
    <source>
        <dbReference type="ARBA" id="ARBA00022670"/>
    </source>
</evidence>
<dbReference type="InParanoid" id="A0A1S4FIK3"/>
<dbReference type="Proteomes" id="UP000008820">
    <property type="component" value="Chromosome 1"/>
</dbReference>
<dbReference type="GO" id="GO:0004252">
    <property type="term" value="F:serine-type endopeptidase activity"/>
    <property type="evidence" value="ECO:0007669"/>
    <property type="project" value="InterPro"/>
</dbReference>
<gene>
    <name evidence="6" type="primary">5570115</name>
</gene>
<dbReference type="InterPro" id="IPR043504">
    <property type="entry name" value="Peptidase_S1_PA_chymotrypsin"/>
</dbReference>
<proteinExistence type="inferred from homology"/>
<comment type="similarity">
    <text evidence="5">Belongs to the peptidase S1 family. CLIP subfamily.</text>
</comment>
<evidence type="ECO:0000313" key="6">
    <source>
        <dbReference type="EnsemblMetazoa" id="AAEL008080-PA"/>
    </source>
</evidence>
<keyword evidence="4" id="KW-1015">Disulfide bond</keyword>
<evidence type="ECO:0000256" key="5">
    <source>
        <dbReference type="ARBA" id="ARBA00024195"/>
    </source>
</evidence>
<dbReference type="EnsemblMetazoa" id="AAEL008080-RA">
    <property type="protein sequence ID" value="AAEL008080-PA"/>
    <property type="gene ID" value="AAEL008080"/>
</dbReference>
<dbReference type="VEuPathDB" id="VectorBase:AAEL008080"/>
<sequence length="282" mass="30416">MISLAVISLASLLYSVDSSLLTVPQNPKISGGVNASLEDFPYMVSIRLKALESSTGFGDGFFCQGVLTSPRSVLTSSDCVLNGSGPRTPEELGLVLGTVSRTNASGAIAVEPEQIWINHDGRVAVIKLAREVLYVRPVVLNEFQQDGGKQCILMGWGANSTDGKPVETLQEVYVRITKEKCPQNLICARADKENAGICLWDTGVPLLCDGSLSGVYVGKPNHCGIEIEQFASVRAHWDWIGAQIAAANGTNHRSAIWCLLIMSLLMTMQNVTLSTQYPTMNK</sequence>
<keyword evidence="7" id="KW-1185">Reference proteome</keyword>
<evidence type="ECO:0000256" key="4">
    <source>
        <dbReference type="ARBA" id="ARBA00023157"/>
    </source>
</evidence>
<dbReference type="AlphaFoldDB" id="A0A1S4FIK3"/>
<dbReference type="SMART" id="SM00020">
    <property type="entry name" value="Tryp_SPc"/>
    <property type="match status" value="1"/>
</dbReference>
<dbReference type="GO" id="GO:0006508">
    <property type="term" value="P:proteolysis"/>
    <property type="evidence" value="ECO:0007669"/>
    <property type="project" value="UniProtKB-KW"/>
</dbReference>
<dbReference type="PROSITE" id="PS50240">
    <property type="entry name" value="TRYPSIN_DOM"/>
    <property type="match status" value="1"/>
</dbReference>
<dbReference type="InterPro" id="IPR009003">
    <property type="entry name" value="Peptidase_S1_PA"/>
</dbReference>
<dbReference type="InterPro" id="IPR050430">
    <property type="entry name" value="Peptidase_S1"/>
</dbReference>
<dbReference type="InterPro" id="IPR001254">
    <property type="entry name" value="Trypsin_dom"/>
</dbReference>
<dbReference type="Pfam" id="PF00089">
    <property type="entry name" value="Trypsin"/>
    <property type="match status" value="1"/>
</dbReference>
<evidence type="ECO:0000313" key="7">
    <source>
        <dbReference type="Proteomes" id="UP000008820"/>
    </source>
</evidence>
<keyword evidence="1" id="KW-0645">Protease</keyword>
<dbReference type="PANTHER" id="PTHR24276">
    <property type="entry name" value="POLYSERASE-RELATED"/>
    <property type="match status" value="1"/>
</dbReference>
<name>A0A1S4FIK3_AEDAE</name>
<keyword evidence="3" id="KW-0720">Serine protease</keyword>
<dbReference type="OrthoDB" id="8189841at2759"/>
<dbReference type="Gene3D" id="2.40.10.10">
    <property type="entry name" value="Trypsin-like serine proteases"/>
    <property type="match status" value="1"/>
</dbReference>
<accession>A0A1S4FIK3</accession>
<evidence type="ECO:0000256" key="3">
    <source>
        <dbReference type="ARBA" id="ARBA00022825"/>
    </source>
</evidence>
<organism evidence="6 7">
    <name type="scientific">Aedes aegypti</name>
    <name type="common">Yellowfever mosquito</name>
    <name type="synonym">Culex aegypti</name>
    <dbReference type="NCBI Taxonomy" id="7159"/>
    <lineage>
        <taxon>Eukaryota</taxon>
        <taxon>Metazoa</taxon>
        <taxon>Ecdysozoa</taxon>
        <taxon>Arthropoda</taxon>
        <taxon>Hexapoda</taxon>
        <taxon>Insecta</taxon>
        <taxon>Pterygota</taxon>
        <taxon>Neoptera</taxon>
        <taxon>Endopterygota</taxon>
        <taxon>Diptera</taxon>
        <taxon>Nematocera</taxon>
        <taxon>Culicoidea</taxon>
        <taxon>Culicidae</taxon>
        <taxon>Culicinae</taxon>
        <taxon>Aedini</taxon>
        <taxon>Aedes</taxon>
        <taxon>Stegomyia</taxon>
    </lineage>
</organism>
<keyword evidence="2" id="KW-0378">Hydrolase</keyword>